<dbReference type="Proteomes" id="UP000620147">
    <property type="component" value="Unassembled WGS sequence"/>
</dbReference>
<evidence type="ECO:0000313" key="4">
    <source>
        <dbReference type="Proteomes" id="UP000620147"/>
    </source>
</evidence>
<evidence type="ECO:0000259" key="2">
    <source>
        <dbReference type="PROSITE" id="PS50887"/>
    </source>
</evidence>
<dbReference type="RefSeq" id="WP_188885449.1">
    <property type="nucleotide sequence ID" value="NZ_BLYJ01000016.1"/>
</dbReference>
<dbReference type="Gene3D" id="3.30.450.20">
    <property type="entry name" value="PAS domain"/>
    <property type="match status" value="1"/>
</dbReference>
<name>A0ABQ1E069_9FIRM</name>
<keyword evidence="4" id="KW-1185">Reference proteome</keyword>
<proteinExistence type="predicted"/>
<dbReference type="PROSITE" id="PS50887">
    <property type="entry name" value="GGDEF"/>
    <property type="match status" value="1"/>
</dbReference>
<reference evidence="3 4" key="1">
    <citation type="submission" date="2020-06" db="EMBL/GenBank/DDBJ databases">
        <title>Characterization of fructooligosaccharide metabolism and fructooligosaccharide-degrading enzymes in human commensal butyrate producers.</title>
        <authorList>
            <person name="Tanno H."/>
            <person name="Fujii T."/>
            <person name="Hirano K."/>
            <person name="Maeno S."/>
            <person name="Tonozuka T."/>
            <person name="Sakamoto M."/>
            <person name="Ohkuma M."/>
            <person name="Tochio T."/>
            <person name="Endo A."/>
        </authorList>
    </citation>
    <scope>NUCLEOTIDE SEQUENCE [LARGE SCALE GENOMIC DNA]</scope>
    <source>
        <strain evidence="3 4">JCM 31056</strain>
    </source>
</reference>
<keyword evidence="1" id="KW-0812">Transmembrane</keyword>
<dbReference type="PANTHER" id="PTHR46663">
    <property type="entry name" value="DIGUANYLATE CYCLASE DGCT-RELATED"/>
    <property type="match status" value="1"/>
</dbReference>
<dbReference type="InterPro" id="IPR029787">
    <property type="entry name" value="Nucleotide_cyclase"/>
</dbReference>
<keyword evidence="1" id="KW-0472">Membrane</keyword>
<evidence type="ECO:0000313" key="3">
    <source>
        <dbReference type="EMBL" id="GFO88293.1"/>
    </source>
</evidence>
<dbReference type="EMBL" id="BLYJ01000016">
    <property type="protein sequence ID" value="GFO88293.1"/>
    <property type="molecule type" value="Genomic_DNA"/>
</dbReference>
<dbReference type="NCBIfam" id="TIGR00254">
    <property type="entry name" value="GGDEF"/>
    <property type="match status" value="1"/>
</dbReference>
<comment type="caution">
    <text evidence="3">The sequence shown here is derived from an EMBL/GenBank/DDBJ whole genome shotgun (WGS) entry which is preliminary data.</text>
</comment>
<dbReference type="SUPFAM" id="SSF55073">
    <property type="entry name" value="Nucleotide cyclase"/>
    <property type="match status" value="1"/>
</dbReference>
<dbReference type="Pfam" id="PF00990">
    <property type="entry name" value="GGDEF"/>
    <property type="match status" value="1"/>
</dbReference>
<feature type="transmembrane region" description="Helical" evidence="1">
    <location>
        <begin position="290"/>
        <end position="309"/>
    </location>
</feature>
<dbReference type="InterPro" id="IPR052163">
    <property type="entry name" value="DGC-Regulatory_Protein"/>
</dbReference>
<dbReference type="Gene3D" id="3.30.70.270">
    <property type="match status" value="1"/>
</dbReference>
<keyword evidence="1" id="KW-1133">Transmembrane helix</keyword>
<dbReference type="PANTHER" id="PTHR46663:SF2">
    <property type="entry name" value="GGDEF DOMAIN-CONTAINING PROTEIN"/>
    <property type="match status" value="1"/>
</dbReference>
<dbReference type="InterPro" id="IPR000160">
    <property type="entry name" value="GGDEF_dom"/>
</dbReference>
<dbReference type="InterPro" id="IPR043128">
    <property type="entry name" value="Rev_trsase/Diguanyl_cyclase"/>
</dbReference>
<protein>
    <recommendedName>
        <fullName evidence="2">GGDEF domain-containing protein</fullName>
    </recommendedName>
</protein>
<organism evidence="3 4">
    <name type="scientific">Butyricicoccus faecihominis</name>
    <dbReference type="NCBI Taxonomy" id="1712515"/>
    <lineage>
        <taxon>Bacteria</taxon>
        <taxon>Bacillati</taxon>
        <taxon>Bacillota</taxon>
        <taxon>Clostridia</taxon>
        <taxon>Eubacteriales</taxon>
        <taxon>Butyricicoccaceae</taxon>
        <taxon>Butyricicoccus</taxon>
    </lineage>
</organism>
<gene>
    <name evidence="3" type="ORF">BUFA31_14570</name>
</gene>
<dbReference type="CDD" id="cd01949">
    <property type="entry name" value="GGDEF"/>
    <property type="match status" value="1"/>
</dbReference>
<feature type="domain" description="GGDEF" evidence="2">
    <location>
        <begin position="491"/>
        <end position="624"/>
    </location>
</feature>
<accession>A0ABQ1E069</accession>
<sequence length="624" mass="70849">MKKRSRIALLTALLTIVFAAGIGVYSNYIGMQIYQESSNHLLESYAQISKTFTLFVQRNWTVLSQWDSLMSNVQTDEDVDEIWNTIQDNRSSWHYSDFYMVNQNSQYLTADGRKGSADSIDGVFQEMYSKGGPIVSTYTATYGVPKIAFAMPMSRNLTLDGVTYTGIAVSYDTDVVDDLVDGSMYGGQSDCYVVRSNGDIVLEFEPQTELCAGMTNLYDLSNHADWKYGSMDDIKDCIQLGKSGSAQFTCYGTRNYLVAMPTAFPDWSLVGIIQADEVDGALYDVQNSSLILLGALCFFTVIIVVLALGMESRLRLKDEETERLNLEREKMKSDRFLQSMSRIVDRYAVVNLDTGRYRYHELRFDQPIYPTSGQYSEMVEIISKRYVALTDTENAKLSRLLTPDYLRSVLRKPDDNLKIEYCSRTENAYMVMTVIPVEWHADGTVSVIMQVVQDIGQKVELENMANTDSLTGLFNERYFSRVLNICEAKKLPFVLYYLDLDRFKPINDTYGHAMDDRLLKEISARLLRCIRSRDYAFRIGGDEFALIVSADMDEEQRGRMAERIQTMLSAPIVIEGKLLSVGVSCGCACYPEDGDASQVRITADSRMYAEKQHHHEDDRTEEQS</sequence>
<evidence type="ECO:0000256" key="1">
    <source>
        <dbReference type="SAM" id="Phobius"/>
    </source>
</evidence>
<dbReference type="SMART" id="SM00267">
    <property type="entry name" value="GGDEF"/>
    <property type="match status" value="1"/>
</dbReference>